<name>A0A4C1TX54_EUMVA</name>
<organism evidence="1 2">
    <name type="scientific">Eumeta variegata</name>
    <name type="common">Bagworm moth</name>
    <name type="synonym">Eumeta japonica</name>
    <dbReference type="NCBI Taxonomy" id="151549"/>
    <lineage>
        <taxon>Eukaryota</taxon>
        <taxon>Metazoa</taxon>
        <taxon>Ecdysozoa</taxon>
        <taxon>Arthropoda</taxon>
        <taxon>Hexapoda</taxon>
        <taxon>Insecta</taxon>
        <taxon>Pterygota</taxon>
        <taxon>Neoptera</taxon>
        <taxon>Endopterygota</taxon>
        <taxon>Lepidoptera</taxon>
        <taxon>Glossata</taxon>
        <taxon>Ditrysia</taxon>
        <taxon>Tineoidea</taxon>
        <taxon>Psychidae</taxon>
        <taxon>Oiketicinae</taxon>
        <taxon>Eumeta</taxon>
    </lineage>
</organism>
<keyword evidence="2" id="KW-1185">Reference proteome</keyword>
<evidence type="ECO:0000313" key="1">
    <source>
        <dbReference type="EMBL" id="GBP18615.1"/>
    </source>
</evidence>
<accession>A0A4C1TX54</accession>
<proteinExistence type="predicted"/>
<gene>
    <name evidence="1" type="ORF">EVAR_14385_1</name>
</gene>
<dbReference type="Proteomes" id="UP000299102">
    <property type="component" value="Unassembled WGS sequence"/>
</dbReference>
<comment type="caution">
    <text evidence="1">The sequence shown here is derived from an EMBL/GenBank/DDBJ whole genome shotgun (WGS) entry which is preliminary data.</text>
</comment>
<dbReference type="AlphaFoldDB" id="A0A4C1TX54"/>
<reference evidence="1 2" key="1">
    <citation type="journal article" date="2019" name="Commun. Biol.">
        <title>The bagworm genome reveals a unique fibroin gene that provides high tensile strength.</title>
        <authorList>
            <person name="Kono N."/>
            <person name="Nakamura H."/>
            <person name="Ohtoshi R."/>
            <person name="Tomita M."/>
            <person name="Numata K."/>
            <person name="Arakawa K."/>
        </authorList>
    </citation>
    <scope>NUCLEOTIDE SEQUENCE [LARGE SCALE GENOMIC DNA]</scope>
</reference>
<sequence length="68" mass="7698">MDLLRLDHNRQLGTYLRPTCRAVAGAGGQGARRVLVTDIRFGPGPLPGRFRMPETDLDSRLYDYRPLK</sequence>
<dbReference type="EMBL" id="BGZK01000099">
    <property type="protein sequence ID" value="GBP18615.1"/>
    <property type="molecule type" value="Genomic_DNA"/>
</dbReference>
<evidence type="ECO:0000313" key="2">
    <source>
        <dbReference type="Proteomes" id="UP000299102"/>
    </source>
</evidence>
<protein>
    <submittedName>
        <fullName evidence="1">Uncharacterized protein</fullName>
    </submittedName>
</protein>